<dbReference type="Proteomes" id="UP000305760">
    <property type="component" value="Unassembled WGS sequence"/>
</dbReference>
<organism evidence="2 3">
    <name type="scientific">Arenimonas terrae</name>
    <dbReference type="NCBI Taxonomy" id="2546226"/>
    <lineage>
        <taxon>Bacteria</taxon>
        <taxon>Pseudomonadati</taxon>
        <taxon>Pseudomonadota</taxon>
        <taxon>Gammaproteobacteria</taxon>
        <taxon>Lysobacterales</taxon>
        <taxon>Lysobacteraceae</taxon>
        <taxon>Arenimonas</taxon>
    </lineage>
</organism>
<reference evidence="2 3" key="1">
    <citation type="submission" date="2019-03" db="EMBL/GenBank/DDBJ databases">
        <title>Arenimonas daejeonensis sp. nov., isolated from compost.</title>
        <authorList>
            <person name="Jeon C.O."/>
        </authorList>
    </citation>
    <scope>NUCLEOTIDE SEQUENCE [LARGE SCALE GENOMIC DNA]</scope>
    <source>
        <strain evidence="2 3">R29</strain>
    </source>
</reference>
<evidence type="ECO:0000256" key="1">
    <source>
        <dbReference type="SAM" id="SignalP"/>
    </source>
</evidence>
<evidence type="ECO:0000313" key="2">
    <source>
        <dbReference type="EMBL" id="TNJ34378.1"/>
    </source>
</evidence>
<dbReference type="AlphaFoldDB" id="A0A5C4RTM2"/>
<dbReference type="InterPro" id="IPR021393">
    <property type="entry name" value="DUF3034"/>
</dbReference>
<keyword evidence="1" id="KW-0732">Signal</keyword>
<name>A0A5C4RTM2_9GAMM</name>
<dbReference type="RefSeq" id="WP_139444787.1">
    <property type="nucleotide sequence ID" value="NZ_SMDR01000001.1"/>
</dbReference>
<gene>
    <name evidence="2" type="ORF">E1B00_00885</name>
</gene>
<proteinExistence type="predicted"/>
<protein>
    <submittedName>
        <fullName evidence="2">DUF3034 family protein</fullName>
    </submittedName>
</protein>
<dbReference type="EMBL" id="SMDR01000001">
    <property type="protein sequence ID" value="TNJ34378.1"/>
    <property type="molecule type" value="Genomic_DNA"/>
</dbReference>
<dbReference type="OrthoDB" id="9126735at2"/>
<feature type="chain" id="PRO_5022660299" evidence="1">
    <location>
        <begin position="27"/>
        <end position="291"/>
    </location>
</feature>
<keyword evidence="3" id="KW-1185">Reference proteome</keyword>
<accession>A0A5C4RTM2</accession>
<dbReference type="Pfam" id="PF11231">
    <property type="entry name" value="DUF3034"/>
    <property type="match status" value="1"/>
</dbReference>
<evidence type="ECO:0000313" key="3">
    <source>
        <dbReference type="Proteomes" id="UP000305760"/>
    </source>
</evidence>
<feature type="signal peptide" evidence="1">
    <location>
        <begin position="1"/>
        <end position="26"/>
    </location>
</feature>
<sequence>MKAPTVRRVGVSVLALLAGLPLAALAGDGRLLATGGASQVEGAAGGGLVPWAVLAGYGTRDQNGGTAFYTRVDTGDYALDAYGAAWTFRNRLELSIARQRFDLGELQRRLALPWDALEQDVFGAKLRLGGDLVYTAMPQVSLGVQHKRLRDGRLPLAVGARDEAGTDVYLSASKLLLDAAAGHQLLLNATLRSTRANQMGLLGHGGDRRGGRSLVFEGSAAVVWDPGWAVGVEFRQKPDNLGFAGEDDWVDVFVAWFPNKHVAVVAAWADLGSIAGLDGQGGPYLSVQLSY</sequence>
<comment type="caution">
    <text evidence="2">The sequence shown here is derived from an EMBL/GenBank/DDBJ whole genome shotgun (WGS) entry which is preliminary data.</text>
</comment>